<feature type="transmembrane region" description="Helical" evidence="6">
    <location>
        <begin position="16"/>
        <end position="35"/>
    </location>
</feature>
<accession>A0ABW7GW78</accession>
<dbReference type="Pfam" id="PF00015">
    <property type="entry name" value="MCPsignal"/>
    <property type="match status" value="1"/>
</dbReference>
<dbReference type="SMART" id="SM00283">
    <property type="entry name" value="MA"/>
    <property type="match status" value="1"/>
</dbReference>
<dbReference type="PROSITE" id="PS50111">
    <property type="entry name" value="CHEMOTAXIS_TRANSDUC_2"/>
    <property type="match status" value="1"/>
</dbReference>
<dbReference type="InterPro" id="IPR004090">
    <property type="entry name" value="Chemotax_Me-accpt_rcpt"/>
</dbReference>
<dbReference type="Gene3D" id="1.10.287.950">
    <property type="entry name" value="Methyl-accepting chemotaxis protein"/>
    <property type="match status" value="1"/>
</dbReference>
<evidence type="ECO:0000313" key="9">
    <source>
        <dbReference type="Proteomes" id="UP001606303"/>
    </source>
</evidence>
<evidence type="ECO:0000256" key="5">
    <source>
        <dbReference type="SAM" id="MobiDB-lite"/>
    </source>
</evidence>
<feature type="coiled-coil region" evidence="4">
    <location>
        <begin position="312"/>
        <end position="339"/>
    </location>
</feature>
<keyword evidence="1 3" id="KW-0807">Transducer</keyword>
<dbReference type="Proteomes" id="UP001606303">
    <property type="component" value="Unassembled WGS sequence"/>
</dbReference>
<evidence type="ECO:0000313" key="8">
    <source>
        <dbReference type="EMBL" id="MFG6466190.1"/>
    </source>
</evidence>
<evidence type="ECO:0000256" key="1">
    <source>
        <dbReference type="ARBA" id="ARBA00023224"/>
    </source>
</evidence>
<gene>
    <name evidence="8" type="ORF">ACG01O_06195</name>
</gene>
<sequence>MMNTAFLPSATKPSGLNRWTALVVWGLAAPVLVLAHTLGGLWAWGAWGLGAVIAAVWSWRQPAATSRAATAELEQALAARLGDAGATWATHLTTAQTQLREAIDQMLAAFTDILQQLDALVGTSTQGGAHVSEQDRVAVLADCDTQLRGLLRSLDGFVQSRDQVLGTVQTLGEASGRLHTMAEDVSSLARQTNLLSLNAAIEAARAGQAGRGFAVVANEVRRLSAESGDTGRRISVQVAEFNDRMQQALRQATDNAAQDTAAIHASEETVNQVVQQVNAAVSDLHQRAAEQSAQAETVKARVEQLLMSFQFQDRVQQILDQLRDSIQQATQTLQAAAEAGEPPDLGEWQALLAAGYTTAEQRAVSRGTPVQATPERNIETTFF</sequence>
<evidence type="ECO:0000256" key="3">
    <source>
        <dbReference type="PROSITE-ProRule" id="PRU00284"/>
    </source>
</evidence>
<name>A0ABW7GW78_9BURK</name>
<dbReference type="SUPFAM" id="SSF58104">
    <property type="entry name" value="Methyl-accepting chemotaxis protein (MCP) signaling domain"/>
    <property type="match status" value="1"/>
</dbReference>
<comment type="caution">
    <text evidence="8">The sequence shown here is derived from an EMBL/GenBank/DDBJ whole genome shotgun (WGS) entry which is preliminary data.</text>
</comment>
<keyword evidence="9" id="KW-1185">Reference proteome</keyword>
<evidence type="ECO:0000256" key="6">
    <source>
        <dbReference type="SAM" id="Phobius"/>
    </source>
</evidence>
<proteinExistence type="inferred from homology"/>
<keyword evidence="6" id="KW-0472">Membrane</keyword>
<dbReference type="PANTHER" id="PTHR32089:SF112">
    <property type="entry name" value="LYSOZYME-LIKE PROTEIN-RELATED"/>
    <property type="match status" value="1"/>
</dbReference>
<feature type="region of interest" description="Disordered" evidence="5">
    <location>
        <begin position="362"/>
        <end position="383"/>
    </location>
</feature>
<reference evidence="8 9" key="1">
    <citation type="submission" date="2024-08" db="EMBL/GenBank/DDBJ databases">
        <authorList>
            <person name="Lu H."/>
        </authorList>
    </citation>
    <scope>NUCLEOTIDE SEQUENCE [LARGE SCALE GENOMIC DNA]</scope>
    <source>
        <strain evidence="8 9">BYS87W</strain>
    </source>
</reference>
<keyword evidence="4" id="KW-0175">Coiled coil</keyword>
<evidence type="ECO:0000256" key="2">
    <source>
        <dbReference type="ARBA" id="ARBA00029447"/>
    </source>
</evidence>
<keyword evidence="6" id="KW-1133">Transmembrane helix</keyword>
<evidence type="ECO:0000259" key="7">
    <source>
        <dbReference type="PROSITE" id="PS50111"/>
    </source>
</evidence>
<feature type="domain" description="Methyl-accepting transducer" evidence="7">
    <location>
        <begin position="81"/>
        <end position="337"/>
    </location>
</feature>
<organism evidence="8 9">
    <name type="scientific">Pelomonas baiyunensis</name>
    <dbReference type="NCBI Taxonomy" id="3299026"/>
    <lineage>
        <taxon>Bacteria</taxon>
        <taxon>Pseudomonadati</taxon>
        <taxon>Pseudomonadota</taxon>
        <taxon>Betaproteobacteria</taxon>
        <taxon>Burkholderiales</taxon>
        <taxon>Sphaerotilaceae</taxon>
        <taxon>Roseateles</taxon>
    </lineage>
</organism>
<dbReference type="InterPro" id="IPR004089">
    <property type="entry name" value="MCPsignal_dom"/>
</dbReference>
<dbReference type="PANTHER" id="PTHR32089">
    <property type="entry name" value="METHYL-ACCEPTING CHEMOTAXIS PROTEIN MCPB"/>
    <property type="match status" value="1"/>
</dbReference>
<protein>
    <submittedName>
        <fullName evidence="8">Methyl-accepting chemotaxis protein</fullName>
    </submittedName>
</protein>
<keyword evidence="6" id="KW-0812">Transmembrane</keyword>
<comment type="similarity">
    <text evidence="2">Belongs to the methyl-accepting chemotaxis (MCP) protein family.</text>
</comment>
<dbReference type="PRINTS" id="PR00260">
    <property type="entry name" value="CHEMTRNSDUCR"/>
</dbReference>
<dbReference type="EMBL" id="JBIGIB010000001">
    <property type="protein sequence ID" value="MFG6466190.1"/>
    <property type="molecule type" value="Genomic_DNA"/>
</dbReference>
<evidence type="ECO:0000256" key="4">
    <source>
        <dbReference type="SAM" id="Coils"/>
    </source>
</evidence>